<comment type="subunit">
    <text evidence="2">Homotetramer.</text>
</comment>
<evidence type="ECO:0000256" key="3">
    <source>
        <dbReference type="PIRNR" id="PIRNR002070"/>
    </source>
</evidence>
<dbReference type="Gene3D" id="2.40.50.140">
    <property type="entry name" value="Nucleic acid-binding proteins"/>
    <property type="match status" value="1"/>
</dbReference>
<evidence type="ECO:0000256" key="1">
    <source>
        <dbReference type="ARBA" id="ARBA00023125"/>
    </source>
</evidence>
<dbReference type="GO" id="GO:0006310">
    <property type="term" value="P:DNA recombination"/>
    <property type="evidence" value="ECO:0007669"/>
    <property type="project" value="UniProtKB-UniRule"/>
</dbReference>
<evidence type="ECO:0000313" key="6">
    <source>
        <dbReference type="Proteomes" id="UP000230903"/>
    </source>
</evidence>
<dbReference type="Pfam" id="PF00436">
    <property type="entry name" value="SSB"/>
    <property type="match status" value="1"/>
</dbReference>
<feature type="region of interest" description="Disordered" evidence="4">
    <location>
        <begin position="106"/>
        <end position="151"/>
    </location>
</feature>
<evidence type="ECO:0000256" key="2">
    <source>
        <dbReference type="HAMAP-Rule" id="MF_00984"/>
    </source>
</evidence>
<dbReference type="NCBIfam" id="TIGR00621">
    <property type="entry name" value="ssb"/>
    <property type="match status" value="1"/>
</dbReference>
<dbReference type="GO" id="GO:0006281">
    <property type="term" value="P:DNA repair"/>
    <property type="evidence" value="ECO:0007669"/>
    <property type="project" value="UniProtKB-UniRule"/>
</dbReference>
<dbReference type="PANTHER" id="PTHR10302:SF27">
    <property type="entry name" value="SINGLE-STRANDED DNA-BINDING PROTEIN"/>
    <property type="match status" value="1"/>
</dbReference>
<feature type="short sequence motif" description="Important for interaction with partner proteins" evidence="2">
    <location>
        <begin position="146"/>
        <end position="151"/>
    </location>
</feature>
<name>A0A2H0UNN5_9BACT</name>
<feature type="compositionally biased region" description="Acidic residues" evidence="4">
    <location>
        <begin position="140"/>
        <end position="151"/>
    </location>
</feature>
<protein>
    <recommendedName>
        <fullName evidence="2 3">Single-stranded DNA-binding protein</fullName>
        <shortName evidence="2">SSB</shortName>
    </recommendedName>
</protein>
<evidence type="ECO:0000256" key="4">
    <source>
        <dbReference type="SAM" id="MobiDB-lite"/>
    </source>
</evidence>
<dbReference type="Proteomes" id="UP000230903">
    <property type="component" value="Unassembled WGS sequence"/>
</dbReference>
<dbReference type="InterPro" id="IPR011344">
    <property type="entry name" value="ssDNA-bd"/>
</dbReference>
<keyword evidence="2" id="KW-0227">DNA damage</keyword>
<dbReference type="SUPFAM" id="SSF50249">
    <property type="entry name" value="Nucleic acid-binding proteins"/>
    <property type="match status" value="1"/>
</dbReference>
<reference evidence="6" key="1">
    <citation type="submission" date="2017-09" db="EMBL/GenBank/DDBJ databases">
        <title>Depth-based differentiation of microbial function through sediment-hosted aquifers and enrichment of novel symbionts in the deep terrestrial subsurface.</title>
        <authorList>
            <person name="Probst A.J."/>
            <person name="Ladd B."/>
            <person name="Jarett J.K."/>
            <person name="Geller-Mcgrath D.E."/>
            <person name="Sieber C.M.K."/>
            <person name="Emerson J.B."/>
            <person name="Anantharaman K."/>
            <person name="Thomas B.C."/>
            <person name="Malmstrom R."/>
            <person name="Stieglmeier M."/>
            <person name="Klingl A."/>
            <person name="Woyke T."/>
            <person name="Ryan C.M."/>
            <person name="Banfield J.F."/>
        </authorList>
    </citation>
    <scope>NUCLEOTIDE SEQUENCE [LARGE SCALE GENOMIC DNA]</scope>
</reference>
<dbReference type="CDD" id="cd04496">
    <property type="entry name" value="SSB_OBF"/>
    <property type="match status" value="1"/>
</dbReference>
<gene>
    <name evidence="5" type="ORF">COU10_01465</name>
</gene>
<comment type="caution">
    <text evidence="5">The sequence shown here is derived from an EMBL/GenBank/DDBJ whole genome shotgun (WGS) entry which is preliminary data.</text>
</comment>
<dbReference type="PANTHER" id="PTHR10302">
    <property type="entry name" value="SINGLE-STRANDED DNA-BINDING PROTEIN"/>
    <property type="match status" value="1"/>
</dbReference>
<proteinExistence type="inferred from homology"/>
<evidence type="ECO:0000313" key="5">
    <source>
        <dbReference type="EMBL" id="PIR88013.1"/>
    </source>
</evidence>
<dbReference type="InterPro" id="IPR000424">
    <property type="entry name" value="Primosome_PriB/ssb"/>
</dbReference>
<keyword evidence="2" id="KW-0234">DNA repair</keyword>
<dbReference type="AlphaFoldDB" id="A0A2H0UNN5"/>
<accession>A0A2H0UNN5</accession>
<keyword evidence="2" id="KW-0233">DNA recombination</keyword>
<dbReference type="GO" id="GO:0006260">
    <property type="term" value="P:DNA replication"/>
    <property type="evidence" value="ECO:0007669"/>
    <property type="project" value="UniProtKB-UniRule"/>
</dbReference>
<keyword evidence="1 2" id="KW-0238">DNA-binding</keyword>
<dbReference type="PROSITE" id="PS50935">
    <property type="entry name" value="SSB"/>
    <property type="match status" value="1"/>
</dbReference>
<dbReference type="HAMAP" id="MF_00984">
    <property type="entry name" value="SSB"/>
    <property type="match status" value="1"/>
</dbReference>
<comment type="function">
    <text evidence="2">Plays an important role in DNA replication, recombination and repair. Binds to ssDNA and to an array of partner proteins to recruit them to their sites of action during DNA metabolism.</text>
</comment>
<organism evidence="5 6">
    <name type="scientific">Candidatus Harrisonbacteria bacterium CG10_big_fil_rev_8_21_14_0_10_45_28</name>
    <dbReference type="NCBI Taxonomy" id="1974586"/>
    <lineage>
        <taxon>Bacteria</taxon>
        <taxon>Candidatus Harrisoniibacteriota</taxon>
    </lineage>
</organism>
<dbReference type="PIRSF" id="PIRSF002070">
    <property type="entry name" value="SSB"/>
    <property type="match status" value="1"/>
</dbReference>
<dbReference type="EMBL" id="PFBC01000024">
    <property type="protein sequence ID" value="PIR88013.1"/>
    <property type="molecule type" value="Genomic_DNA"/>
</dbReference>
<dbReference type="GO" id="GO:0009295">
    <property type="term" value="C:nucleoid"/>
    <property type="evidence" value="ECO:0007669"/>
    <property type="project" value="TreeGrafter"/>
</dbReference>
<sequence>MDLNKAYILGRLTADPQLRSTKAGQSVAVFSVATNRVWTDKENKKQEAVEFHNIVVWGRQAEVASKFLLKGQMVLIEGRIQTRSYDGKDGAKRYVTEIVAERVQFGPKAGGSGGSVPSEERTPASGSKAPEVEEIPTINIDDDIKEEDLPF</sequence>
<keyword evidence="2" id="KW-0235">DNA replication</keyword>
<comment type="caution">
    <text evidence="2">Lacks conserved residue(s) required for the propagation of feature annotation.</text>
</comment>
<dbReference type="InterPro" id="IPR012340">
    <property type="entry name" value="NA-bd_OB-fold"/>
</dbReference>
<dbReference type="GO" id="GO:0003697">
    <property type="term" value="F:single-stranded DNA binding"/>
    <property type="evidence" value="ECO:0007669"/>
    <property type="project" value="UniProtKB-UniRule"/>
</dbReference>